<evidence type="ECO:0000256" key="10">
    <source>
        <dbReference type="PROSITE-ProRule" id="PRU01193"/>
    </source>
</evidence>
<comment type="subcellular location">
    <subcellularLocation>
        <location evidence="1">Cell membrane</location>
        <topology evidence="1">Multi-pass membrane protein</topology>
    </subcellularLocation>
</comment>
<keyword evidence="7 9" id="KW-0129">CBS domain</keyword>
<keyword evidence="4 10" id="KW-0812">Transmembrane</keyword>
<dbReference type="RefSeq" id="WP_211911851.1">
    <property type="nucleotide sequence ID" value="NZ_CP036498.1"/>
</dbReference>
<sequence>MSSITFNILVAVFLLAANAFYVAAEFALVKSRGFRVKAMAENNRFGARLLQQIMGDIEPYLACCQLGITMASLGLGWVGEPTVAALLKPLLDPLGMSESALHFTSFITGFLVFSSLHIVIGEQVPKTLAIRQPEPVSQWIAYPLHVSYILFYPLNWLLNAASRGVLAMMGVQEASPHEILTGVEIEGLVGQSAEHGGIESGEAEYIQNVFRFGDLAVSDVMVHRTAMTMLNADLPSEELVREVLATEYTRIPLWRDKPENIVGVLHAKDLLRAIRASDGDTSKIDVASIALPPWFVPEMRPLSDQLKAFRRRKTHFALVVDEYGEVEGMVTLEDLLEEIVGDISDEHDVVVAGVRAQADGSVVVDGSVPIRDLNRAMDWHLPDEEAVTVAGLVIHEARSIPERGQSFTFYNFRFRVLRRERNRITALRIGPVPAEAEEAPGKKRRAGASF</sequence>
<evidence type="ECO:0000256" key="11">
    <source>
        <dbReference type="SAM" id="Phobius"/>
    </source>
</evidence>
<dbReference type="InterPro" id="IPR016169">
    <property type="entry name" value="FAD-bd_PCMH_sub2"/>
</dbReference>
<proteinExistence type="inferred from homology"/>
<dbReference type="PROSITE" id="PS51846">
    <property type="entry name" value="CNNM"/>
    <property type="match status" value="1"/>
</dbReference>
<keyword evidence="15" id="KW-1185">Reference proteome</keyword>
<name>A0ABX8A4U1_9BRAD</name>
<evidence type="ECO:0000256" key="7">
    <source>
        <dbReference type="ARBA" id="ARBA00023122"/>
    </source>
</evidence>
<keyword evidence="8 10" id="KW-0472">Membrane</keyword>
<evidence type="ECO:0000256" key="6">
    <source>
        <dbReference type="ARBA" id="ARBA00022989"/>
    </source>
</evidence>
<dbReference type="InterPro" id="IPR046342">
    <property type="entry name" value="CBS_dom_sf"/>
</dbReference>
<dbReference type="SMART" id="SM01091">
    <property type="entry name" value="CorC_HlyC"/>
    <property type="match status" value="1"/>
</dbReference>
<protein>
    <submittedName>
        <fullName evidence="14">HlyC/CorC family transporter</fullName>
    </submittedName>
</protein>
<dbReference type="SUPFAM" id="SSF56176">
    <property type="entry name" value="FAD-binding/transporter-associated domain-like"/>
    <property type="match status" value="1"/>
</dbReference>
<dbReference type="InterPro" id="IPR051676">
    <property type="entry name" value="UPF0053_domain"/>
</dbReference>
<dbReference type="PROSITE" id="PS51371">
    <property type="entry name" value="CBS"/>
    <property type="match status" value="2"/>
</dbReference>
<evidence type="ECO:0000256" key="9">
    <source>
        <dbReference type="PROSITE-ProRule" id="PRU00703"/>
    </source>
</evidence>
<feature type="domain" description="CBS" evidence="12">
    <location>
        <begin position="289"/>
        <end position="349"/>
    </location>
</feature>
<evidence type="ECO:0000256" key="4">
    <source>
        <dbReference type="ARBA" id="ARBA00022692"/>
    </source>
</evidence>
<evidence type="ECO:0000313" key="14">
    <source>
        <dbReference type="EMBL" id="QUS38316.1"/>
    </source>
</evidence>
<evidence type="ECO:0000256" key="8">
    <source>
        <dbReference type="ARBA" id="ARBA00023136"/>
    </source>
</evidence>
<evidence type="ECO:0000256" key="3">
    <source>
        <dbReference type="ARBA" id="ARBA00022475"/>
    </source>
</evidence>
<evidence type="ECO:0000259" key="12">
    <source>
        <dbReference type="PROSITE" id="PS51371"/>
    </source>
</evidence>
<dbReference type="Pfam" id="PF00571">
    <property type="entry name" value="CBS"/>
    <property type="match status" value="2"/>
</dbReference>
<evidence type="ECO:0000256" key="2">
    <source>
        <dbReference type="ARBA" id="ARBA00006446"/>
    </source>
</evidence>
<dbReference type="PANTHER" id="PTHR43099:SF5">
    <property type="entry name" value="HLYC_CORC FAMILY TRANSPORTER"/>
    <property type="match status" value="1"/>
</dbReference>
<evidence type="ECO:0000256" key="5">
    <source>
        <dbReference type="ARBA" id="ARBA00022737"/>
    </source>
</evidence>
<dbReference type="EMBL" id="CP036498">
    <property type="protein sequence ID" value="QUS38316.1"/>
    <property type="molecule type" value="Genomic_DNA"/>
</dbReference>
<dbReference type="CDD" id="cd04590">
    <property type="entry name" value="CBS_pair_CorC_HlyC_assoc"/>
    <property type="match status" value="1"/>
</dbReference>
<reference evidence="14 15" key="1">
    <citation type="submission" date="2019-02" db="EMBL/GenBank/DDBJ databases">
        <title>Emended description of the genus Rhodopseudomonas and description of Rhodopseudomonas albus sp. nov., a non-phototrophic, heavy-metal-tolerant bacterium isolated from garden soil.</title>
        <authorList>
            <person name="Bao Z."/>
            <person name="Cao W.W."/>
            <person name="Sato Y."/>
            <person name="Nishizawa T."/>
            <person name="Zhao J."/>
            <person name="Guo Y."/>
            <person name="Ohta H."/>
        </authorList>
    </citation>
    <scope>NUCLEOTIDE SEQUENCE [LARGE SCALE GENOMIC DNA]</scope>
    <source>
        <strain evidence="14 15">SK50-23</strain>
    </source>
</reference>
<dbReference type="Pfam" id="PF03471">
    <property type="entry name" value="CorC_HlyC"/>
    <property type="match status" value="1"/>
</dbReference>
<dbReference type="InterPro" id="IPR036318">
    <property type="entry name" value="FAD-bd_PCMH-like_sf"/>
</dbReference>
<evidence type="ECO:0000256" key="1">
    <source>
        <dbReference type="ARBA" id="ARBA00004651"/>
    </source>
</evidence>
<dbReference type="InterPro" id="IPR044751">
    <property type="entry name" value="Ion_transp-like_CBS"/>
</dbReference>
<evidence type="ECO:0000313" key="15">
    <source>
        <dbReference type="Proteomes" id="UP000682843"/>
    </source>
</evidence>
<comment type="similarity">
    <text evidence="2">Belongs to the UPF0053 family. Hemolysin C subfamily.</text>
</comment>
<organism evidence="14 15">
    <name type="scientific">Tardiphaga alba</name>
    <dbReference type="NCBI Taxonomy" id="340268"/>
    <lineage>
        <taxon>Bacteria</taxon>
        <taxon>Pseudomonadati</taxon>
        <taxon>Pseudomonadota</taxon>
        <taxon>Alphaproteobacteria</taxon>
        <taxon>Hyphomicrobiales</taxon>
        <taxon>Nitrobacteraceae</taxon>
        <taxon>Tardiphaga</taxon>
    </lineage>
</organism>
<feature type="domain" description="CBS" evidence="12">
    <location>
        <begin position="221"/>
        <end position="281"/>
    </location>
</feature>
<dbReference type="InterPro" id="IPR005170">
    <property type="entry name" value="Transptr-assoc_dom"/>
</dbReference>
<keyword evidence="6 10" id="KW-1133">Transmembrane helix</keyword>
<dbReference type="InterPro" id="IPR000644">
    <property type="entry name" value="CBS_dom"/>
</dbReference>
<feature type="transmembrane region" description="Helical" evidence="11">
    <location>
        <begin position="6"/>
        <end position="29"/>
    </location>
</feature>
<dbReference type="Gene3D" id="3.30.465.10">
    <property type="match status" value="1"/>
</dbReference>
<accession>A0ABX8A4U1</accession>
<dbReference type="Proteomes" id="UP000682843">
    <property type="component" value="Chromosome"/>
</dbReference>
<feature type="domain" description="CNNM transmembrane" evidence="13">
    <location>
        <begin position="1"/>
        <end position="202"/>
    </location>
</feature>
<keyword evidence="5" id="KW-0677">Repeat</keyword>
<gene>
    <name evidence="14" type="ORF">RPMA_05255</name>
</gene>
<dbReference type="PANTHER" id="PTHR43099">
    <property type="entry name" value="UPF0053 PROTEIN YRKA"/>
    <property type="match status" value="1"/>
</dbReference>
<dbReference type="SMART" id="SM00116">
    <property type="entry name" value="CBS"/>
    <property type="match status" value="2"/>
</dbReference>
<keyword evidence="3" id="KW-1003">Cell membrane</keyword>
<dbReference type="Pfam" id="PF01595">
    <property type="entry name" value="CNNM"/>
    <property type="match status" value="1"/>
</dbReference>
<dbReference type="InterPro" id="IPR002550">
    <property type="entry name" value="CNNM"/>
</dbReference>
<evidence type="ECO:0000259" key="13">
    <source>
        <dbReference type="PROSITE" id="PS51846"/>
    </source>
</evidence>
<dbReference type="Gene3D" id="3.10.580.10">
    <property type="entry name" value="CBS-domain"/>
    <property type="match status" value="1"/>
</dbReference>
<dbReference type="SUPFAM" id="SSF54631">
    <property type="entry name" value="CBS-domain pair"/>
    <property type="match status" value="1"/>
</dbReference>